<dbReference type="RefSeq" id="WP_338607399.1">
    <property type="nucleotide sequence ID" value="NZ_CP146275.1"/>
</dbReference>
<sequence>MKFVPNRDGLMQLAKAHGLDALIAMSPENFTYVTGAYVLTVKQIRPRQAFAVLPVNADPFAVICKIEEGTTRSESWITDLRTYIEFADNPIDMLIEALKGAGLGKGRLGMDLDYLPASSHARLMAALPELTLVNTTEEIAAVRAIKTDMEVDLLEKTTKQTHQAVLDAMAAAKLGDSERRMADRIATNIIQGGADGTLFMCFSSGERTAEPHHIAEIDKFPQEGETIRFDVGGTYGAYASDFARTYSAGSPSDMQKQTYAALCDAQKATIEAVKPGVLAEDLFHLCVAEFDKHGIPFHMPHIGHSFGVELHETPMLRPGDKTPLKPGMVINIEPGTRDEDGAMYHTEDLLVVTDTGFRLLTLGLAPRELPVIGQTITY</sequence>
<organism evidence="3 4">
    <name type="scientific">Pelagibacterium nitratireducens</name>
    <dbReference type="NCBI Taxonomy" id="1046114"/>
    <lineage>
        <taxon>Bacteria</taxon>
        <taxon>Pseudomonadati</taxon>
        <taxon>Pseudomonadota</taxon>
        <taxon>Alphaproteobacteria</taxon>
        <taxon>Hyphomicrobiales</taxon>
        <taxon>Devosiaceae</taxon>
        <taxon>Pelagibacterium</taxon>
    </lineage>
</organism>
<name>A0ABZ2HWD2_9HYPH</name>
<dbReference type="CDD" id="cd01066">
    <property type="entry name" value="APP_MetAP"/>
    <property type="match status" value="1"/>
</dbReference>
<gene>
    <name evidence="3" type="ORF">V6617_13090</name>
</gene>
<dbReference type="Pfam" id="PF01321">
    <property type="entry name" value="Creatinase_N"/>
    <property type="match status" value="1"/>
</dbReference>
<evidence type="ECO:0000313" key="4">
    <source>
        <dbReference type="Proteomes" id="UP001369958"/>
    </source>
</evidence>
<evidence type="ECO:0000313" key="3">
    <source>
        <dbReference type="EMBL" id="WWT31938.1"/>
    </source>
</evidence>
<dbReference type="Pfam" id="PF00557">
    <property type="entry name" value="Peptidase_M24"/>
    <property type="match status" value="1"/>
</dbReference>
<dbReference type="InterPro" id="IPR050659">
    <property type="entry name" value="Peptidase_M24B"/>
</dbReference>
<feature type="domain" description="Creatinase N-terminal" evidence="2">
    <location>
        <begin position="10"/>
        <end position="145"/>
    </location>
</feature>
<dbReference type="InterPro" id="IPR029149">
    <property type="entry name" value="Creatin/AminoP/Spt16_N"/>
</dbReference>
<dbReference type="SUPFAM" id="SSF53092">
    <property type="entry name" value="Creatinase/prolidase N-terminal domain"/>
    <property type="match status" value="1"/>
</dbReference>
<evidence type="ECO:0000259" key="1">
    <source>
        <dbReference type="Pfam" id="PF00557"/>
    </source>
</evidence>
<keyword evidence="4" id="KW-1185">Reference proteome</keyword>
<dbReference type="InterPro" id="IPR000587">
    <property type="entry name" value="Creatinase_N"/>
</dbReference>
<dbReference type="PANTHER" id="PTHR46112">
    <property type="entry name" value="AMINOPEPTIDASE"/>
    <property type="match status" value="1"/>
</dbReference>
<protein>
    <submittedName>
        <fullName evidence="3">Xaa-Pro peptidase family protein</fullName>
    </submittedName>
</protein>
<dbReference type="PANTHER" id="PTHR46112:SF2">
    <property type="entry name" value="XAA-PRO AMINOPEPTIDASE P-RELATED"/>
    <property type="match status" value="1"/>
</dbReference>
<proteinExistence type="predicted"/>
<dbReference type="InterPro" id="IPR036005">
    <property type="entry name" value="Creatinase/aminopeptidase-like"/>
</dbReference>
<accession>A0ABZ2HWD2</accession>
<reference evidence="3 4" key="1">
    <citation type="submission" date="2024-02" db="EMBL/GenBank/DDBJ databases">
        <title>Complete genome sequence of Pelagibacterium nitratireducens ZH15.</title>
        <authorList>
            <person name="Zhao L.H."/>
        </authorList>
    </citation>
    <scope>NUCLEOTIDE SEQUENCE [LARGE SCALE GENOMIC DNA]</scope>
    <source>
        <strain evidence="3 4">ZH15</strain>
    </source>
</reference>
<dbReference type="SUPFAM" id="SSF55920">
    <property type="entry name" value="Creatinase/aminopeptidase"/>
    <property type="match status" value="1"/>
</dbReference>
<dbReference type="Gene3D" id="3.90.230.10">
    <property type="entry name" value="Creatinase/methionine aminopeptidase superfamily"/>
    <property type="match status" value="1"/>
</dbReference>
<feature type="domain" description="Peptidase M24" evidence="1">
    <location>
        <begin position="154"/>
        <end position="354"/>
    </location>
</feature>
<evidence type="ECO:0000259" key="2">
    <source>
        <dbReference type="Pfam" id="PF01321"/>
    </source>
</evidence>
<dbReference type="Proteomes" id="UP001369958">
    <property type="component" value="Chromosome"/>
</dbReference>
<dbReference type="InterPro" id="IPR000994">
    <property type="entry name" value="Pept_M24"/>
</dbReference>
<dbReference type="Gene3D" id="3.40.350.10">
    <property type="entry name" value="Creatinase/prolidase N-terminal domain"/>
    <property type="match status" value="1"/>
</dbReference>
<dbReference type="EMBL" id="CP146275">
    <property type="protein sequence ID" value="WWT31938.1"/>
    <property type="molecule type" value="Genomic_DNA"/>
</dbReference>